<evidence type="ECO:0000313" key="4">
    <source>
        <dbReference type="Proteomes" id="UP001274896"/>
    </source>
</evidence>
<protein>
    <recommendedName>
        <fullName evidence="2">Tf2-1-like SH3-like domain-containing protein</fullName>
    </recommendedName>
</protein>
<dbReference type="PANTHER" id="PTHR46148">
    <property type="entry name" value="CHROMO DOMAIN-CONTAINING PROTEIN"/>
    <property type="match status" value="1"/>
</dbReference>
<feature type="region of interest" description="Disordered" evidence="1">
    <location>
        <begin position="84"/>
        <end position="108"/>
    </location>
</feature>
<dbReference type="Pfam" id="PF24626">
    <property type="entry name" value="SH3_Tf2-1"/>
    <property type="match status" value="1"/>
</dbReference>
<accession>A0AAE0PWH2</accession>
<sequence>MVKRNGSTRRLGGFCTPTAAVNNSVGLVWLSTRNLKLQLPYRTLSPRFVGPFEIVRRINPVSYRLKLPPTYRISPTFHVSFLKPAQASRSDRPAPPEPPPPLDIGDSRRVRHRLQYLVDWESYGPEECSGIDASDILDPSLTEEFHRVHPARPAPRPRGRPRHRTPAGVPGRGGGPVMSQRESTLQREHSPEF</sequence>
<feature type="domain" description="Tf2-1-like SH3-like" evidence="2">
    <location>
        <begin position="27"/>
        <end position="85"/>
    </location>
</feature>
<comment type="caution">
    <text evidence="3">The sequence shown here is derived from an EMBL/GenBank/DDBJ whole genome shotgun (WGS) entry which is preliminary data.</text>
</comment>
<dbReference type="AlphaFoldDB" id="A0AAE0PWH2"/>
<evidence type="ECO:0000259" key="2">
    <source>
        <dbReference type="Pfam" id="PF24626"/>
    </source>
</evidence>
<feature type="compositionally biased region" description="Basic and acidic residues" evidence="1">
    <location>
        <begin position="184"/>
        <end position="193"/>
    </location>
</feature>
<dbReference type="SUPFAM" id="SSF54160">
    <property type="entry name" value="Chromo domain-like"/>
    <property type="match status" value="1"/>
</dbReference>
<gene>
    <name evidence="3" type="ORF">QTP70_035099</name>
</gene>
<dbReference type="PANTHER" id="PTHR46148:SF54">
    <property type="entry name" value="RETROTRANSPOSON-LIKE PROTEIN"/>
    <property type="match status" value="1"/>
</dbReference>
<dbReference type="Gene3D" id="2.40.50.40">
    <property type="match status" value="1"/>
</dbReference>
<evidence type="ECO:0000313" key="3">
    <source>
        <dbReference type="EMBL" id="KAK3509443.1"/>
    </source>
</evidence>
<keyword evidence="4" id="KW-1185">Reference proteome</keyword>
<dbReference type="InterPro" id="IPR056924">
    <property type="entry name" value="SH3_Tf2-1"/>
</dbReference>
<organism evidence="3 4">
    <name type="scientific">Hemibagrus guttatus</name>
    <dbReference type="NCBI Taxonomy" id="175788"/>
    <lineage>
        <taxon>Eukaryota</taxon>
        <taxon>Metazoa</taxon>
        <taxon>Chordata</taxon>
        <taxon>Craniata</taxon>
        <taxon>Vertebrata</taxon>
        <taxon>Euteleostomi</taxon>
        <taxon>Actinopterygii</taxon>
        <taxon>Neopterygii</taxon>
        <taxon>Teleostei</taxon>
        <taxon>Ostariophysi</taxon>
        <taxon>Siluriformes</taxon>
        <taxon>Bagridae</taxon>
        <taxon>Hemibagrus</taxon>
    </lineage>
</organism>
<name>A0AAE0PWH2_9TELE</name>
<dbReference type="EMBL" id="JAUCMX010000027">
    <property type="protein sequence ID" value="KAK3509443.1"/>
    <property type="molecule type" value="Genomic_DNA"/>
</dbReference>
<dbReference type="Proteomes" id="UP001274896">
    <property type="component" value="Unassembled WGS sequence"/>
</dbReference>
<proteinExistence type="predicted"/>
<feature type="region of interest" description="Disordered" evidence="1">
    <location>
        <begin position="147"/>
        <end position="193"/>
    </location>
</feature>
<evidence type="ECO:0000256" key="1">
    <source>
        <dbReference type="SAM" id="MobiDB-lite"/>
    </source>
</evidence>
<feature type="compositionally biased region" description="Basic residues" evidence="1">
    <location>
        <begin position="155"/>
        <end position="165"/>
    </location>
</feature>
<reference evidence="3" key="1">
    <citation type="submission" date="2023-06" db="EMBL/GenBank/DDBJ databases">
        <title>Male Hemibagrus guttatus genome.</title>
        <authorList>
            <person name="Bian C."/>
        </authorList>
    </citation>
    <scope>NUCLEOTIDE SEQUENCE</scope>
    <source>
        <strain evidence="3">Male_cb2023</strain>
        <tissue evidence="3">Muscle</tissue>
    </source>
</reference>
<dbReference type="InterPro" id="IPR016197">
    <property type="entry name" value="Chromo-like_dom_sf"/>
</dbReference>